<dbReference type="Pfam" id="PF01578">
    <property type="entry name" value="Cytochrom_C_asm"/>
    <property type="match status" value="1"/>
</dbReference>
<dbReference type="NCBIfam" id="TIGR00353">
    <property type="entry name" value="nrfE"/>
    <property type="match status" value="1"/>
</dbReference>
<feature type="transmembrane region" description="Helical" evidence="10">
    <location>
        <begin position="6"/>
        <end position="28"/>
    </location>
</feature>
<dbReference type="AlphaFoldDB" id="A0A6M4YDV9"/>
<feature type="transmembrane region" description="Helical" evidence="10">
    <location>
        <begin position="272"/>
        <end position="292"/>
    </location>
</feature>
<evidence type="ECO:0000313" key="13">
    <source>
        <dbReference type="EMBL" id="QJT22151.1"/>
    </source>
</evidence>
<dbReference type="InterPro" id="IPR017563">
    <property type="entry name" value="CytC_NO3Rdtase_biogenesis_NrfE"/>
</dbReference>
<proteinExistence type="inferred from homology"/>
<evidence type="ECO:0000256" key="7">
    <source>
        <dbReference type="ARBA" id="ARBA00022989"/>
    </source>
</evidence>
<dbReference type="PANTHER" id="PTHR43653">
    <property type="entry name" value="CYTOCHROME C ASSEMBLY PROTEIN-RELATED"/>
    <property type="match status" value="1"/>
</dbReference>
<feature type="transmembrane region" description="Helical" evidence="10">
    <location>
        <begin position="351"/>
        <end position="374"/>
    </location>
</feature>
<keyword evidence="7 10" id="KW-1133">Transmembrane helix</keyword>
<gene>
    <name evidence="13" type="primary">nrfE</name>
    <name evidence="13" type="ORF">E4184_12455</name>
</gene>
<dbReference type="InterPro" id="IPR003568">
    <property type="entry name" value="Cyt_c_biogenesis_CcmF"/>
</dbReference>
<dbReference type="EMBL" id="CP038441">
    <property type="protein sequence ID" value="QJT22151.1"/>
    <property type="molecule type" value="Genomic_DNA"/>
</dbReference>
<protein>
    <submittedName>
        <fullName evidence="13">Heme lyase NrfEFG subunit NrfE</fullName>
    </submittedName>
</protein>
<keyword evidence="4" id="KW-0997">Cell inner membrane</keyword>
<feature type="transmembrane region" description="Helical" evidence="10">
    <location>
        <begin position="125"/>
        <end position="147"/>
    </location>
</feature>
<evidence type="ECO:0000259" key="11">
    <source>
        <dbReference type="Pfam" id="PF01578"/>
    </source>
</evidence>
<evidence type="ECO:0000313" key="14">
    <source>
        <dbReference type="Proteomes" id="UP000501427"/>
    </source>
</evidence>
<dbReference type="GO" id="GO:0020037">
    <property type="term" value="F:heme binding"/>
    <property type="evidence" value="ECO:0007669"/>
    <property type="project" value="InterPro"/>
</dbReference>
<feature type="transmembrane region" description="Helical" evidence="10">
    <location>
        <begin position="35"/>
        <end position="58"/>
    </location>
</feature>
<feature type="transmembrane region" description="Helical" evidence="10">
    <location>
        <begin position="424"/>
        <end position="442"/>
    </location>
</feature>
<dbReference type="PRINTS" id="PR01411">
    <property type="entry name" value="CCMFBIOGNSIS"/>
</dbReference>
<dbReference type="Pfam" id="PF16327">
    <property type="entry name" value="CcmF_C"/>
    <property type="match status" value="1"/>
</dbReference>
<keyword evidence="13" id="KW-0456">Lyase</keyword>
<accession>A0A6M4YDV9</accession>
<feature type="transmembrane region" description="Helical" evidence="10">
    <location>
        <begin position="609"/>
        <end position="627"/>
    </location>
</feature>
<evidence type="ECO:0000259" key="12">
    <source>
        <dbReference type="Pfam" id="PF16327"/>
    </source>
</evidence>
<evidence type="ECO:0000256" key="6">
    <source>
        <dbReference type="ARBA" id="ARBA00022748"/>
    </source>
</evidence>
<feature type="transmembrane region" description="Helical" evidence="10">
    <location>
        <begin position="312"/>
        <end position="331"/>
    </location>
</feature>
<feature type="domain" description="Cytochrome c assembly protein" evidence="11">
    <location>
        <begin position="89"/>
        <end position="295"/>
    </location>
</feature>
<evidence type="ECO:0000256" key="8">
    <source>
        <dbReference type="ARBA" id="ARBA00023136"/>
    </source>
</evidence>
<dbReference type="GO" id="GO:0016829">
    <property type="term" value="F:lyase activity"/>
    <property type="evidence" value="ECO:0007669"/>
    <property type="project" value="UniProtKB-KW"/>
</dbReference>
<name>A0A6M4YDV9_AERME</name>
<feature type="transmembrane region" description="Helical" evidence="10">
    <location>
        <begin position="448"/>
        <end position="470"/>
    </location>
</feature>
<feature type="transmembrane region" description="Helical" evidence="10">
    <location>
        <begin position="482"/>
        <end position="502"/>
    </location>
</feature>
<evidence type="ECO:0000256" key="9">
    <source>
        <dbReference type="ARBA" id="ARBA00037230"/>
    </source>
</evidence>
<reference evidence="13 14" key="1">
    <citation type="submission" date="2019-03" db="EMBL/GenBank/DDBJ databases">
        <title>Novel transposon Tn6433 accelerates the dissemination of tet(E) in Aeromonas from aerobic biofilm under oxytetracycline stress.</title>
        <authorList>
            <person name="Shi Y."/>
            <person name="Tian Z."/>
            <person name="Zhang Y."/>
            <person name="Zhang H."/>
            <person name="Yang M."/>
        </authorList>
    </citation>
    <scope>NUCLEOTIDE SEQUENCE [LARGE SCALE GENOMIC DNA]</scope>
    <source>
        <strain evidence="13 14">T0.1-19</strain>
    </source>
</reference>
<keyword evidence="5 10" id="KW-0812">Transmembrane</keyword>
<dbReference type="PRINTS" id="PR01410">
    <property type="entry name" value="CCBIOGENESIS"/>
</dbReference>
<dbReference type="RefSeq" id="WP_171276262.1">
    <property type="nucleotide sequence ID" value="NZ_CAWPJG010000001.1"/>
</dbReference>
<evidence type="ECO:0000256" key="10">
    <source>
        <dbReference type="SAM" id="Phobius"/>
    </source>
</evidence>
<dbReference type="GO" id="GO:0017004">
    <property type="term" value="P:cytochrome complex assembly"/>
    <property type="evidence" value="ECO:0007669"/>
    <property type="project" value="UniProtKB-KW"/>
</dbReference>
<sequence>MLAELGYLSLLLATGLALLQGLLPWLGLRLASRPLLGCAAPLALLVALLLGAALLLLASCFGQDDFTLVYVAQHANSALPMGFKLAAVWGGHEGSMLFFVFALGLWGALVALCSRRVDPLITTRVLAIMGLIVGLFGLYTLIFSSPFDRQFPGPLEGRDLNPMLQDIGLIIHPPLLYLGYVGFAVNFAFAMAALHSGRLDGAVAHWSRPWALGSWVFLTAGIVLGSWWAYYELGWGGWWFWDPVENASLLPWLLGTALLHALVVCEKRGAYGHAVLLLSIFTFSLSLLGTFVVRSGVLTSVHAFAVDPSRGLTLLLLLGLLLTCALTLFALRADIRAPYARFGLLSKEGLLGAAILLLCVACASVLLGTFYPMVFQSLHLGSLSVGAPYFNAVFVPLALALMALMTQIPRLRWLGLMASSRLKILLPPLLGLLGGGLLSLGYREQGTLGWSGILANLISLWLIASLLLNVSFKTRDLSASRLGSLLAHLGVAVCALGIAQVSHHSQEGGTVLAADKPYRLGAHEFRYEGSEPLIGPNYTAERITVSVHKDGREVARLAPERRHYSVRTMNMNEPGIKGGLFGDFYVVLGEKMGPGAYAMRLHYKPLVRWIWLGGLLMMAGGALRLLGRKPLLAAKPQTAAHQVAGLLPKEAP</sequence>
<dbReference type="GO" id="GO:0005886">
    <property type="term" value="C:plasma membrane"/>
    <property type="evidence" value="ECO:0007669"/>
    <property type="project" value="UniProtKB-SubCell"/>
</dbReference>
<evidence type="ECO:0000256" key="2">
    <source>
        <dbReference type="ARBA" id="ARBA00009186"/>
    </source>
</evidence>
<dbReference type="InterPro" id="IPR032523">
    <property type="entry name" value="CcmF_C"/>
</dbReference>
<evidence type="ECO:0000256" key="1">
    <source>
        <dbReference type="ARBA" id="ARBA00004429"/>
    </source>
</evidence>
<dbReference type="NCBIfam" id="NF007691">
    <property type="entry name" value="PRK10369.1"/>
    <property type="match status" value="1"/>
</dbReference>
<dbReference type="GO" id="GO:0015232">
    <property type="term" value="F:heme transmembrane transporter activity"/>
    <property type="evidence" value="ECO:0007669"/>
    <property type="project" value="InterPro"/>
</dbReference>
<dbReference type="InterPro" id="IPR003567">
    <property type="entry name" value="Cyt_c_biogenesis"/>
</dbReference>
<feature type="transmembrane region" description="Helical" evidence="10">
    <location>
        <begin position="386"/>
        <end position="404"/>
    </location>
</feature>
<dbReference type="PANTHER" id="PTHR43653:SF1">
    <property type="entry name" value="CYTOCHROME C-TYPE BIOGENESIS PROTEIN CCMF"/>
    <property type="match status" value="1"/>
</dbReference>
<dbReference type="Proteomes" id="UP000501427">
    <property type="component" value="Chromosome"/>
</dbReference>
<keyword evidence="3" id="KW-1003">Cell membrane</keyword>
<evidence type="ECO:0000256" key="5">
    <source>
        <dbReference type="ARBA" id="ARBA00022692"/>
    </source>
</evidence>
<feature type="transmembrane region" description="Helical" evidence="10">
    <location>
        <begin position="210"/>
        <end position="229"/>
    </location>
</feature>
<dbReference type="InterPro" id="IPR002541">
    <property type="entry name" value="Cyt_c_assembly"/>
</dbReference>
<feature type="transmembrane region" description="Helical" evidence="10">
    <location>
        <begin position="249"/>
        <end position="265"/>
    </location>
</feature>
<evidence type="ECO:0000256" key="4">
    <source>
        <dbReference type="ARBA" id="ARBA00022519"/>
    </source>
</evidence>
<comment type="subcellular location">
    <subcellularLocation>
        <location evidence="1">Cell inner membrane</location>
        <topology evidence="1">Multi-pass membrane protein</topology>
    </subcellularLocation>
</comment>
<feature type="transmembrane region" description="Helical" evidence="10">
    <location>
        <begin position="94"/>
        <end position="113"/>
    </location>
</feature>
<feature type="domain" description="Cytochrome c-type biogenesis protein CcmF C-terminal" evidence="12">
    <location>
        <begin position="315"/>
        <end position="628"/>
    </location>
</feature>
<comment type="similarity">
    <text evidence="2">Belongs to the CcmF/CycK/Ccl1/NrfE/CcsA family.</text>
</comment>
<comment type="function">
    <text evidence="9">Required for the biogenesis of c-type cytochromes. Possible subunit of a heme lyase.</text>
</comment>
<keyword evidence="6" id="KW-0201">Cytochrome c-type biogenesis</keyword>
<feature type="transmembrane region" description="Helical" evidence="10">
    <location>
        <begin position="167"/>
        <end position="189"/>
    </location>
</feature>
<organism evidence="13 14">
    <name type="scientific">Aeromonas media</name>
    <dbReference type="NCBI Taxonomy" id="651"/>
    <lineage>
        <taxon>Bacteria</taxon>
        <taxon>Pseudomonadati</taxon>
        <taxon>Pseudomonadota</taxon>
        <taxon>Gammaproteobacteria</taxon>
        <taxon>Aeromonadales</taxon>
        <taxon>Aeromonadaceae</taxon>
        <taxon>Aeromonas</taxon>
    </lineage>
</organism>
<dbReference type="NCBIfam" id="TIGR03145">
    <property type="entry name" value="cyt_nit_nrfE"/>
    <property type="match status" value="1"/>
</dbReference>
<keyword evidence="8 10" id="KW-0472">Membrane</keyword>
<evidence type="ECO:0000256" key="3">
    <source>
        <dbReference type="ARBA" id="ARBA00022475"/>
    </source>
</evidence>